<dbReference type="RefSeq" id="WP_075082270.1">
    <property type="nucleotide sequence ID" value="NZ_CP042912.1"/>
</dbReference>
<dbReference type="InterPro" id="IPR050583">
    <property type="entry name" value="Mycobacterial_A85_antigen"/>
</dbReference>
<dbReference type="InterPro" id="IPR000801">
    <property type="entry name" value="Esterase-like"/>
</dbReference>
<protein>
    <submittedName>
        <fullName evidence="1">Esterase</fullName>
    </submittedName>
</protein>
<accession>A0A5B9P9N4</accession>
<sequence length="518" mass="58373">MNNCLAIRKPAAIILFLLLLLGLAPDLRAQSASPAVDVQSEVKTKLSFQVKLGENFQSPAVSGRLFVFFTQGRGRPMNGPNWFSPEPFFGKDVTEVNPGDVLTIDQSVFGCPGSFDDIPSGKWKVQAVLDHDFDYADHKNGNGNFFSEIKTVDFKNGEDNGTITLELSDTIDLPKVQDTDRFKLVELKSTLLSDFHGREVVERAGVVLPASYESNPDKRYPVYYEVTGFGGTLRGIRGRNARRPREPGEGEAEFIHVYLTGQCKWGHHVYADSATNGPRGEALIKEMIPLIDSKFRTIAKPTARFVGGHSSGGWSSLWLQVNYPETFGGCWSTAPDPVDFRDWQGSKIYEGESVFFEANGDKKPLARRQGQVMIWYPDFCVMDDAIGRGGQLRSFEAVFSPRGEDGLPLKAWDRKTGKPNPEVIEYWKRYDISLILKERWAELEERLAGKIRVYMGDVDTFYLDDATRLLGQRIDSMGIDAVVEMFPGKDHMNLLDRELRGRIMREMTEVFRKNHSEQ</sequence>
<dbReference type="OrthoDB" id="9768282at2"/>
<reference evidence="1 2" key="1">
    <citation type="submission" date="2019-08" db="EMBL/GenBank/DDBJ databases">
        <title>Deep-cultivation of Planctomycetes and their phenomic and genomic characterization uncovers novel biology.</title>
        <authorList>
            <person name="Wiegand S."/>
            <person name="Jogler M."/>
            <person name="Boedeker C."/>
            <person name="Pinto D."/>
            <person name="Vollmers J."/>
            <person name="Rivas-Marin E."/>
            <person name="Kohn T."/>
            <person name="Peeters S.H."/>
            <person name="Heuer A."/>
            <person name="Rast P."/>
            <person name="Oberbeckmann S."/>
            <person name="Bunk B."/>
            <person name="Jeske O."/>
            <person name="Meyerdierks A."/>
            <person name="Storesund J.E."/>
            <person name="Kallscheuer N."/>
            <person name="Luecker S."/>
            <person name="Lage O.M."/>
            <person name="Pohl T."/>
            <person name="Merkel B.J."/>
            <person name="Hornburger P."/>
            <person name="Mueller R.-W."/>
            <person name="Bruemmer F."/>
            <person name="Labrenz M."/>
            <person name="Spormann A.M."/>
            <person name="Op den Camp H."/>
            <person name="Overmann J."/>
            <person name="Amann R."/>
            <person name="Jetten M.S.M."/>
            <person name="Mascher T."/>
            <person name="Medema M.H."/>
            <person name="Devos D.P."/>
            <person name="Kaster A.-K."/>
            <person name="Ovreas L."/>
            <person name="Rohde M."/>
            <person name="Galperin M.Y."/>
            <person name="Jogler C."/>
        </authorList>
    </citation>
    <scope>NUCLEOTIDE SEQUENCE [LARGE SCALE GENOMIC DNA]</scope>
    <source>
        <strain evidence="1 2">FC18</strain>
    </source>
</reference>
<dbReference type="STRING" id="980251.GCA_001642875_03517"/>
<organism evidence="1 2">
    <name type="scientific">Mariniblastus fucicola</name>
    <dbReference type="NCBI Taxonomy" id="980251"/>
    <lineage>
        <taxon>Bacteria</taxon>
        <taxon>Pseudomonadati</taxon>
        <taxon>Planctomycetota</taxon>
        <taxon>Planctomycetia</taxon>
        <taxon>Pirellulales</taxon>
        <taxon>Pirellulaceae</taxon>
        <taxon>Mariniblastus</taxon>
    </lineage>
</organism>
<dbReference type="Pfam" id="PF00756">
    <property type="entry name" value="Esterase"/>
    <property type="match status" value="1"/>
</dbReference>
<gene>
    <name evidence="1" type="ORF">MFFC18_20300</name>
</gene>
<keyword evidence="2" id="KW-1185">Reference proteome</keyword>
<name>A0A5B9P9N4_9BACT</name>
<dbReference type="PANTHER" id="PTHR48098">
    <property type="entry name" value="ENTEROCHELIN ESTERASE-RELATED"/>
    <property type="match status" value="1"/>
</dbReference>
<dbReference type="EMBL" id="CP042912">
    <property type="protein sequence ID" value="QEG22169.1"/>
    <property type="molecule type" value="Genomic_DNA"/>
</dbReference>
<evidence type="ECO:0000313" key="2">
    <source>
        <dbReference type="Proteomes" id="UP000322214"/>
    </source>
</evidence>
<dbReference type="AlphaFoldDB" id="A0A5B9P9N4"/>
<evidence type="ECO:0000313" key="1">
    <source>
        <dbReference type="EMBL" id="QEG22169.1"/>
    </source>
</evidence>
<dbReference type="SUPFAM" id="SSF53474">
    <property type="entry name" value="alpha/beta-Hydrolases"/>
    <property type="match status" value="1"/>
</dbReference>
<dbReference type="Gene3D" id="3.40.50.1820">
    <property type="entry name" value="alpha/beta hydrolase"/>
    <property type="match status" value="1"/>
</dbReference>
<dbReference type="Proteomes" id="UP000322214">
    <property type="component" value="Chromosome"/>
</dbReference>
<proteinExistence type="predicted"/>
<dbReference type="KEGG" id="mff:MFFC18_20300"/>
<dbReference type="InterPro" id="IPR029058">
    <property type="entry name" value="AB_hydrolase_fold"/>
</dbReference>
<dbReference type="PANTHER" id="PTHR48098:SF3">
    <property type="entry name" value="IRON(III) ENTEROBACTIN ESTERASE"/>
    <property type="match status" value="1"/>
</dbReference>